<reference evidence="8" key="1">
    <citation type="submission" date="2016-10" db="EMBL/GenBank/DDBJ databases">
        <authorList>
            <person name="Varghese N."/>
            <person name="Submissions S."/>
        </authorList>
    </citation>
    <scope>NUCLEOTIDE SEQUENCE [LARGE SCALE GENOMIC DNA]</scope>
    <source>
        <strain evidence="8">ES.061</strain>
    </source>
</reference>
<keyword evidence="4 6" id="KW-1133">Transmembrane helix</keyword>
<dbReference type="RefSeq" id="WP_090329606.1">
    <property type="nucleotide sequence ID" value="NZ_FNSL01000001.1"/>
</dbReference>
<dbReference type="GO" id="GO:0055085">
    <property type="term" value="P:transmembrane transport"/>
    <property type="evidence" value="ECO:0007669"/>
    <property type="project" value="TreeGrafter"/>
</dbReference>
<dbReference type="PANTHER" id="PTHR21716:SF64">
    <property type="entry name" value="AI-2 TRANSPORT PROTEIN TQSA"/>
    <property type="match status" value="1"/>
</dbReference>
<feature type="transmembrane region" description="Helical" evidence="6">
    <location>
        <begin position="72"/>
        <end position="92"/>
    </location>
</feature>
<dbReference type="Pfam" id="PF01594">
    <property type="entry name" value="AI-2E_transport"/>
    <property type="match status" value="1"/>
</dbReference>
<evidence type="ECO:0000256" key="1">
    <source>
        <dbReference type="ARBA" id="ARBA00004141"/>
    </source>
</evidence>
<dbReference type="EMBL" id="FNSL01000001">
    <property type="protein sequence ID" value="SEB86107.1"/>
    <property type="molecule type" value="Genomic_DNA"/>
</dbReference>
<dbReference type="Proteomes" id="UP000199064">
    <property type="component" value="Unassembled WGS sequence"/>
</dbReference>
<dbReference type="PANTHER" id="PTHR21716">
    <property type="entry name" value="TRANSMEMBRANE PROTEIN"/>
    <property type="match status" value="1"/>
</dbReference>
<evidence type="ECO:0000313" key="7">
    <source>
        <dbReference type="EMBL" id="SEB86107.1"/>
    </source>
</evidence>
<feature type="transmembrane region" description="Helical" evidence="6">
    <location>
        <begin position="307"/>
        <end position="332"/>
    </location>
</feature>
<dbReference type="InterPro" id="IPR002549">
    <property type="entry name" value="AI-2E-like"/>
</dbReference>
<feature type="transmembrane region" description="Helical" evidence="6">
    <location>
        <begin position="7"/>
        <end position="28"/>
    </location>
</feature>
<evidence type="ECO:0000256" key="4">
    <source>
        <dbReference type="ARBA" id="ARBA00022989"/>
    </source>
</evidence>
<evidence type="ECO:0000256" key="5">
    <source>
        <dbReference type="ARBA" id="ARBA00023136"/>
    </source>
</evidence>
<feature type="transmembrane region" description="Helical" evidence="6">
    <location>
        <begin position="231"/>
        <end position="258"/>
    </location>
</feature>
<comment type="subcellular location">
    <subcellularLocation>
        <location evidence="1">Membrane</location>
        <topology evidence="1">Multi-pass membrane protein</topology>
    </subcellularLocation>
</comment>
<proteinExistence type="inferred from homology"/>
<name>A0A1H4MTD6_9HYPH</name>
<evidence type="ECO:0000256" key="2">
    <source>
        <dbReference type="ARBA" id="ARBA00009773"/>
    </source>
</evidence>
<feature type="transmembrane region" description="Helical" evidence="6">
    <location>
        <begin position="141"/>
        <end position="166"/>
    </location>
</feature>
<evidence type="ECO:0000256" key="3">
    <source>
        <dbReference type="ARBA" id="ARBA00022692"/>
    </source>
</evidence>
<evidence type="ECO:0000313" key="8">
    <source>
        <dbReference type="Proteomes" id="UP000199064"/>
    </source>
</evidence>
<dbReference type="AlphaFoldDB" id="A0A1H4MTD6"/>
<dbReference type="GO" id="GO:0016020">
    <property type="term" value="C:membrane"/>
    <property type="evidence" value="ECO:0007669"/>
    <property type="project" value="UniProtKB-SubCell"/>
</dbReference>
<gene>
    <name evidence="7" type="ORF">SAMN05216452_3458</name>
</gene>
<keyword evidence="5 6" id="KW-0472">Membrane</keyword>
<feature type="transmembrane region" description="Helical" evidence="6">
    <location>
        <begin position="34"/>
        <end position="51"/>
    </location>
</feature>
<protein>
    <submittedName>
        <fullName evidence="7">Predicted PurR-regulated permease PerM</fullName>
    </submittedName>
</protein>
<comment type="similarity">
    <text evidence="2">Belongs to the autoinducer-2 exporter (AI-2E) (TC 2.A.86) family.</text>
</comment>
<evidence type="ECO:0000256" key="6">
    <source>
        <dbReference type="SAM" id="Phobius"/>
    </source>
</evidence>
<keyword evidence="8" id="KW-1185">Reference proteome</keyword>
<feature type="transmembrane region" description="Helical" evidence="6">
    <location>
        <begin position="270"/>
        <end position="287"/>
    </location>
</feature>
<keyword evidence="3 6" id="KW-0812">Transmembrane</keyword>
<feature type="transmembrane region" description="Helical" evidence="6">
    <location>
        <begin position="204"/>
        <end position="225"/>
    </location>
</feature>
<organism evidence="7 8">
    <name type="scientific">Nitratireductor aquibiodomus</name>
    <dbReference type="NCBI Taxonomy" id="204799"/>
    <lineage>
        <taxon>Bacteria</taxon>
        <taxon>Pseudomonadati</taxon>
        <taxon>Pseudomonadota</taxon>
        <taxon>Alphaproteobacteria</taxon>
        <taxon>Hyphomicrobiales</taxon>
        <taxon>Phyllobacteriaceae</taxon>
        <taxon>Nitratireductor</taxon>
    </lineage>
</organism>
<accession>A0A1H4MTD6</accession>
<sequence length="360" mass="39234">MLEKTDPLRAFITLVLAVILTVLIGWILVVGRSVLMPIFIAVISVYVLLTASEALGRLPVLGRLPEWMRRGLVLAIFVLALVMLASVMVGTAEQVIARLPVYQKNLTDMLTGILSQFDIEEIPNLSTLIETLWGRINLQRLAAVGLGSVGSLAGIIFMAVVYSTFLMAERGGFARKIAAALPRDRASQTHTIVRDINRSIGEYLAVKTFVNIILGLLSFVVLKLFGVDFALFWAVLIGLLNYIPYVGSLMGVMFPVLLTLAQYGSLQTTLLVAVLLTSAQMWVGNALEPRMIGRRINMSPFVVLVSLAVWSSLWGIPGAILAIPLTSIIAIIMANFESTRPIALLLADDVQAVFRNGDDE</sequence>